<dbReference type="EMBL" id="CAXITT010000028">
    <property type="protein sequence ID" value="CAL1528164.1"/>
    <property type="molecule type" value="Genomic_DNA"/>
</dbReference>
<feature type="domain" description="C-type lectin" evidence="2">
    <location>
        <begin position="87"/>
        <end position="205"/>
    </location>
</feature>
<reference evidence="3 4" key="1">
    <citation type="submission" date="2024-04" db="EMBL/GenBank/DDBJ databases">
        <authorList>
            <consortium name="Genoscope - CEA"/>
            <person name="William W."/>
        </authorList>
    </citation>
    <scope>NUCLEOTIDE SEQUENCE [LARGE SCALE GENOMIC DNA]</scope>
</reference>
<feature type="signal peptide" evidence="1">
    <location>
        <begin position="1"/>
        <end position="17"/>
    </location>
</feature>
<evidence type="ECO:0000313" key="4">
    <source>
        <dbReference type="Proteomes" id="UP001497497"/>
    </source>
</evidence>
<evidence type="ECO:0000259" key="2">
    <source>
        <dbReference type="PROSITE" id="PS50041"/>
    </source>
</evidence>
<dbReference type="InterPro" id="IPR016187">
    <property type="entry name" value="CTDL_fold"/>
</dbReference>
<evidence type="ECO:0000313" key="3">
    <source>
        <dbReference type="EMBL" id="CAL1528164.1"/>
    </source>
</evidence>
<name>A0AAV2H5W6_LYMST</name>
<keyword evidence="1" id="KW-0732">Signal</keyword>
<dbReference type="Proteomes" id="UP001497497">
    <property type="component" value="Unassembled WGS sequence"/>
</dbReference>
<gene>
    <name evidence="3" type="ORF">GSLYS_00002334001</name>
</gene>
<dbReference type="InterPro" id="IPR001304">
    <property type="entry name" value="C-type_lectin-like"/>
</dbReference>
<dbReference type="AlphaFoldDB" id="A0AAV2H5W6"/>
<dbReference type="SUPFAM" id="SSF56436">
    <property type="entry name" value="C-type lectin-like"/>
    <property type="match status" value="1"/>
</dbReference>
<evidence type="ECO:0000256" key="1">
    <source>
        <dbReference type="SAM" id="SignalP"/>
    </source>
</evidence>
<dbReference type="SMART" id="SM00034">
    <property type="entry name" value="CLECT"/>
    <property type="match status" value="1"/>
</dbReference>
<feature type="chain" id="PRO_5043920637" description="C-type lectin domain-containing protein" evidence="1">
    <location>
        <begin position="18"/>
        <end position="220"/>
    </location>
</feature>
<dbReference type="CDD" id="cd00037">
    <property type="entry name" value="CLECT"/>
    <property type="match status" value="1"/>
</dbReference>
<proteinExistence type="predicted"/>
<sequence>MRWSSILLSALSVVINASPWVGFNPDTVPNYIWGNARQPADVDDPVVSAVSKTLHNQKRETAEMKLQNIINRLESARDTYFKVSPLFDGARYYLSPPSFFLIRKEADAVCRLIGGYLVEVDSAVEHDFIKAFLSQSPGYKYVLTGATDEALGGNWLNGYSNTPARYIKWGHGEPNGGTDENCLFFWQELGFDINDWACSSHRNTLEYAGGFLCEVPIPGI</sequence>
<dbReference type="PROSITE" id="PS50041">
    <property type="entry name" value="C_TYPE_LECTIN_2"/>
    <property type="match status" value="1"/>
</dbReference>
<protein>
    <recommendedName>
        <fullName evidence="2">C-type lectin domain-containing protein</fullName>
    </recommendedName>
</protein>
<comment type="caution">
    <text evidence="3">The sequence shown here is derived from an EMBL/GenBank/DDBJ whole genome shotgun (WGS) entry which is preliminary data.</text>
</comment>
<keyword evidence="4" id="KW-1185">Reference proteome</keyword>
<dbReference type="InterPro" id="IPR016186">
    <property type="entry name" value="C-type_lectin-like/link_sf"/>
</dbReference>
<dbReference type="Gene3D" id="3.10.100.10">
    <property type="entry name" value="Mannose-Binding Protein A, subunit A"/>
    <property type="match status" value="1"/>
</dbReference>
<accession>A0AAV2H5W6</accession>
<organism evidence="3 4">
    <name type="scientific">Lymnaea stagnalis</name>
    <name type="common">Great pond snail</name>
    <name type="synonym">Helix stagnalis</name>
    <dbReference type="NCBI Taxonomy" id="6523"/>
    <lineage>
        <taxon>Eukaryota</taxon>
        <taxon>Metazoa</taxon>
        <taxon>Spiralia</taxon>
        <taxon>Lophotrochozoa</taxon>
        <taxon>Mollusca</taxon>
        <taxon>Gastropoda</taxon>
        <taxon>Heterobranchia</taxon>
        <taxon>Euthyneura</taxon>
        <taxon>Panpulmonata</taxon>
        <taxon>Hygrophila</taxon>
        <taxon>Lymnaeoidea</taxon>
        <taxon>Lymnaeidae</taxon>
        <taxon>Lymnaea</taxon>
    </lineage>
</organism>
<dbReference type="Pfam" id="PF00059">
    <property type="entry name" value="Lectin_C"/>
    <property type="match status" value="1"/>
</dbReference>